<evidence type="ECO:0000313" key="3">
    <source>
        <dbReference type="Proteomes" id="UP001152799"/>
    </source>
</evidence>
<organism evidence="2 3">
    <name type="scientific">Ceutorhynchus assimilis</name>
    <name type="common">cabbage seed weevil</name>
    <dbReference type="NCBI Taxonomy" id="467358"/>
    <lineage>
        <taxon>Eukaryota</taxon>
        <taxon>Metazoa</taxon>
        <taxon>Ecdysozoa</taxon>
        <taxon>Arthropoda</taxon>
        <taxon>Hexapoda</taxon>
        <taxon>Insecta</taxon>
        <taxon>Pterygota</taxon>
        <taxon>Neoptera</taxon>
        <taxon>Endopterygota</taxon>
        <taxon>Coleoptera</taxon>
        <taxon>Polyphaga</taxon>
        <taxon>Cucujiformia</taxon>
        <taxon>Curculionidae</taxon>
        <taxon>Ceutorhynchinae</taxon>
        <taxon>Ceutorhynchus</taxon>
    </lineage>
</organism>
<gene>
    <name evidence="2" type="ORF">CEUTPL_LOCUS3390</name>
</gene>
<sequence length="276" mass="31148">MSKFFNFRPNEDKQGKDSGIHIKSPISETSRIESMKHQTAIIAQAKSKSNIDSACGVFRDEVNIVCQSEPKSGIEDNIQKQFDEISKTIESIQCLYYASVETSPMLFNNDQSDKNKHFPGIFKTIENLKESVSNIRKPVETDASQSAGREKPVSATSAVAKETSNKANKTSPQKEAFSYLAKPQTPKASILQETISNIKRKNLLKHNVLYLRKSNCCEQNLETKTSNEVLEKISSVCIEPKDNSIASESSAFQKRKQYDRKLRRRMLKKSNKICSK</sequence>
<feature type="region of interest" description="Disordered" evidence="1">
    <location>
        <begin position="1"/>
        <end position="28"/>
    </location>
</feature>
<accession>A0A9N9MDM6</accession>
<evidence type="ECO:0000256" key="1">
    <source>
        <dbReference type="SAM" id="MobiDB-lite"/>
    </source>
</evidence>
<dbReference type="EMBL" id="OU892288">
    <property type="protein sequence ID" value="CAG9762715.1"/>
    <property type="molecule type" value="Genomic_DNA"/>
</dbReference>
<evidence type="ECO:0000313" key="2">
    <source>
        <dbReference type="EMBL" id="CAG9762715.1"/>
    </source>
</evidence>
<dbReference type="Proteomes" id="UP001152799">
    <property type="component" value="Chromosome 12"/>
</dbReference>
<dbReference type="AlphaFoldDB" id="A0A9N9MDM6"/>
<keyword evidence="3" id="KW-1185">Reference proteome</keyword>
<protein>
    <submittedName>
        <fullName evidence="2">Uncharacterized protein</fullName>
    </submittedName>
</protein>
<feature type="region of interest" description="Disordered" evidence="1">
    <location>
        <begin position="139"/>
        <end position="176"/>
    </location>
</feature>
<proteinExistence type="predicted"/>
<reference evidence="2" key="1">
    <citation type="submission" date="2022-01" db="EMBL/GenBank/DDBJ databases">
        <authorList>
            <person name="King R."/>
        </authorList>
    </citation>
    <scope>NUCLEOTIDE SEQUENCE</scope>
</reference>
<name>A0A9N9MDM6_9CUCU</name>
<feature type="compositionally biased region" description="Basic and acidic residues" evidence="1">
    <location>
        <begin position="9"/>
        <end position="20"/>
    </location>
</feature>